<evidence type="ECO:0008006" key="3">
    <source>
        <dbReference type="Google" id="ProtNLM"/>
    </source>
</evidence>
<reference evidence="1 2" key="1">
    <citation type="journal article" date="2006" name="Science">
        <title>Phytophthora genome sequences uncover evolutionary origins and mechanisms of pathogenesis.</title>
        <authorList>
            <person name="Tyler B.M."/>
            <person name="Tripathy S."/>
            <person name="Zhang X."/>
            <person name="Dehal P."/>
            <person name="Jiang R.H."/>
            <person name="Aerts A."/>
            <person name="Arredondo F.D."/>
            <person name="Baxter L."/>
            <person name="Bensasson D."/>
            <person name="Beynon J.L."/>
            <person name="Chapman J."/>
            <person name="Damasceno C.M."/>
            <person name="Dorrance A.E."/>
            <person name="Dou D."/>
            <person name="Dickerman A.W."/>
            <person name="Dubchak I.L."/>
            <person name="Garbelotto M."/>
            <person name="Gijzen M."/>
            <person name="Gordon S.G."/>
            <person name="Govers F."/>
            <person name="Grunwald N.J."/>
            <person name="Huang W."/>
            <person name="Ivors K.L."/>
            <person name="Jones R.W."/>
            <person name="Kamoun S."/>
            <person name="Krampis K."/>
            <person name="Lamour K.H."/>
            <person name="Lee M.K."/>
            <person name="McDonald W.H."/>
            <person name="Medina M."/>
            <person name="Meijer H.J."/>
            <person name="Nordberg E.K."/>
            <person name="Maclean D.J."/>
            <person name="Ospina-Giraldo M.D."/>
            <person name="Morris P.F."/>
            <person name="Phuntumart V."/>
            <person name="Putnam N.H."/>
            <person name="Rash S."/>
            <person name="Rose J.K."/>
            <person name="Sakihama Y."/>
            <person name="Salamov A.A."/>
            <person name="Savidor A."/>
            <person name="Scheuring C.F."/>
            <person name="Smith B.M."/>
            <person name="Sobral B.W."/>
            <person name="Terry A."/>
            <person name="Torto-Alalibo T.A."/>
            <person name="Win J."/>
            <person name="Xu Z."/>
            <person name="Zhang H."/>
            <person name="Grigoriev I.V."/>
            <person name="Rokhsar D.S."/>
            <person name="Boore J.L."/>
        </authorList>
    </citation>
    <scope>NUCLEOTIDE SEQUENCE [LARGE SCALE GENOMIC DNA]</scope>
    <source>
        <strain evidence="1 2">P6497</strain>
    </source>
</reference>
<dbReference type="PANTHER" id="PTHR33099">
    <property type="entry name" value="FE2OG DIOXYGENASE DOMAIN-CONTAINING PROTEIN"/>
    <property type="match status" value="1"/>
</dbReference>
<dbReference type="Proteomes" id="UP000002640">
    <property type="component" value="Unassembled WGS sequence"/>
</dbReference>
<dbReference type="OMA" id="RIKLQCE"/>
<feature type="non-terminal residue" evidence="1">
    <location>
        <position position="501"/>
    </location>
</feature>
<dbReference type="KEGG" id="psoj:PHYSODRAFT_442753"/>
<dbReference type="GeneID" id="20652704"/>
<evidence type="ECO:0000313" key="2">
    <source>
        <dbReference type="Proteomes" id="UP000002640"/>
    </source>
</evidence>
<dbReference type="STRING" id="1094619.G4YUQ3"/>
<protein>
    <recommendedName>
        <fullName evidence="3">Fe2OG dioxygenase domain-containing protein</fullName>
    </recommendedName>
</protein>
<evidence type="ECO:0000313" key="1">
    <source>
        <dbReference type="EMBL" id="EGZ25978.1"/>
    </source>
</evidence>
<keyword evidence="2" id="KW-1185">Reference proteome</keyword>
<dbReference type="RefSeq" id="XP_009521266.1">
    <property type="nucleotide sequence ID" value="XM_009522971.1"/>
</dbReference>
<proteinExistence type="predicted"/>
<dbReference type="EMBL" id="JH159152">
    <property type="protein sequence ID" value="EGZ25978.1"/>
    <property type="molecule type" value="Genomic_DNA"/>
</dbReference>
<dbReference type="InParanoid" id="G4YUQ3"/>
<organism evidence="1 2">
    <name type="scientific">Phytophthora sojae (strain P6497)</name>
    <name type="common">Soybean stem and root rot agent</name>
    <name type="synonym">Phytophthora megasperma f. sp. glycines</name>
    <dbReference type="NCBI Taxonomy" id="1094619"/>
    <lineage>
        <taxon>Eukaryota</taxon>
        <taxon>Sar</taxon>
        <taxon>Stramenopiles</taxon>
        <taxon>Oomycota</taxon>
        <taxon>Peronosporomycetes</taxon>
        <taxon>Peronosporales</taxon>
        <taxon>Peronosporaceae</taxon>
        <taxon>Phytophthora</taxon>
    </lineage>
</organism>
<gene>
    <name evidence="1" type="ORF">PHYSODRAFT_442753</name>
</gene>
<dbReference type="AlphaFoldDB" id="G4YUQ3"/>
<dbReference type="PANTHER" id="PTHR33099:SF7">
    <property type="entry name" value="MYND-TYPE DOMAIN-CONTAINING PROTEIN"/>
    <property type="match status" value="1"/>
</dbReference>
<name>G4YUQ3_PHYSP</name>
<sequence>MSDEEAEATRSELRWPFGCEGEAGDVLTPKGETCAKLSRLLEKAEVAAGEFSFGGETSSLPAIPGLVVDGVGSIPVPLTEERKDKLLALLQMKNPKWVKGIQKLGETVGDRLGFKRSKLNCELQELLVYGPGARETRHQEAKQDGVVATLEVQLPSEHSGGTLVKETAAYLPHYAAYFVDAPHAREEVTSGFQLMLKYSLSLPAEMKHLEDAKGDKPLSEELAEVLKGLDDDDDCFGMLLEGKYADKLIRCRGADALSEMDKTRYRALLEANSLIPEDKALVFYIECLNRSVKRYDGRVAAHKDPNWEEEYASWQKYDRKDEVTWYSIGGEKFGSALTTMYTNSIQGPKEKDAVTTFKPTFLNPGRLKLSQLWKSDGYSIDGGGGEDQMKTIELTRYAVFAWPASKNIDYSFRFVNNEAAAAALHAQEAVGADTLRQFMERASTEAAAKEKLRSMCRRYSYRDPSAAPSTFCQKMADLIVKSDDATLVSLVFDKFAVGEKF</sequence>
<accession>G4YUQ3</accession>